<sequence length="48" mass="5770">MLKRLLLVLISNFSYKELDNSHKENIDLTRVRLVNEVKYIFVRQGHII</sequence>
<proteinExistence type="predicted"/>
<organism evidence="1">
    <name type="scientific">Prochlorococcus marinus str. P0902-H212</name>
    <dbReference type="NCBI Taxonomy" id="1620696"/>
    <lineage>
        <taxon>Bacteria</taxon>
        <taxon>Bacillati</taxon>
        <taxon>Cyanobacteriota</taxon>
        <taxon>Cyanophyceae</taxon>
        <taxon>Synechococcales</taxon>
        <taxon>Prochlorococcaceae</taxon>
        <taxon>Prochlorococcus</taxon>
    </lineage>
</organism>
<dbReference type="AlphaFoldDB" id="A0A0D5A2F6"/>
<dbReference type="EMBL" id="KJ947870">
    <property type="protein sequence ID" value="AJW30495.1"/>
    <property type="molecule type" value="Genomic_DNA"/>
</dbReference>
<accession>A0A0D5A2F6</accession>
<reference evidence="1" key="1">
    <citation type="submission" date="2014-06" db="EMBL/GenBank/DDBJ databases">
        <authorList>
            <person name="Berube P.M."/>
        </authorList>
    </citation>
    <scope>NUCLEOTIDE SEQUENCE</scope>
    <source>
        <strain evidence="1">P0902-H212</strain>
    </source>
</reference>
<gene>
    <name evidence="1" type="ORF">FA02_0228</name>
</gene>
<name>A0A0D5A2F6_PROMR</name>
<evidence type="ECO:0000313" key="1">
    <source>
        <dbReference type="EMBL" id="AJW30495.1"/>
    </source>
</evidence>
<protein>
    <submittedName>
        <fullName evidence="1">Uncharacterized protein</fullName>
    </submittedName>
</protein>